<protein>
    <recommendedName>
        <fullName evidence="1">BFD-like [2Fe-2S]-binding domain-containing protein</fullName>
    </recommendedName>
</protein>
<dbReference type="Gene3D" id="1.10.10.1100">
    <property type="entry name" value="BFD-like [2Fe-2S]-binding domain"/>
    <property type="match status" value="1"/>
</dbReference>
<comment type="caution">
    <text evidence="2">The sequence shown here is derived from an EMBL/GenBank/DDBJ whole genome shotgun (WGS) entry which is preliminary data.</text>
</comment>
<dbReference type="InterPro" id="IPR041854">
    <property type="entry name" value="BFD-like_2Fe2S-bd_dom_sf"/>
</dbReference>
<sequence length="83" mass="9289">MGMNEAICVCRCEEVAEEEVREMVRAGITSVDGIKRATRAGMVLCQSKTCYTNIARIIHEETGTPLAEIEPMRIRIPVRPLKI</sequence>
<gene>
    <name evidence="2" type="ORF">LCGC14_2260210</name>
</gene>
<evidence type="ECO:0000313" key="2">
    <source>
        <dbReference type="EMBL" id="KKL54957.1"/>
    </source>
</evidence>
<proteinExistence type="predicted"/>
<reference evidence="2" key="1">
    <citation type="journal article" date="2015" name="Nature">
        <title>Complex archaea that bridge the gap between prokaryotes and eukaryotes.</title>
        <authorList>
            <person name="Spang A."/>
            <person name="Saw J.H."/>
            <person name="Jorgensen S.L."/>
            <person name="Zaremba-Niedzwiedzka K."/>
            <person name="Martijn J."/>
            <person name="Lind A.E."/>
            <person name="van Eijk R."/>
            <person name="Schleper C."/>
            <person name="Guy L."/>
            <person name="Ettema T.J."/>
        </authorList>
    </citation>
    <scope>NUCLEOTIDE SEQUENCE</scope>
</reference>
<dbReference type="InterPro" id="IPR007419">
    <property type="entry name" value="BFD-like_2Fe2S-bd_dom"/>
</dbReference>
<evidence type="ECO:0000259" key="1">
    <source>
        <dbReference type="Pfam" id="PF04324"/>
    </source>
</evidence>
<feature type="domain" description="BFD-like [2Fe-2S]-binding" evidence="1">
    <location>
        <begin position="9"/>
        <end position="60"/>
    </location>
</feature>
<accession>A0A0F9FUY9</accession>
<dbReference type="Pfam" id="PF04324">
    <property type="entry name" value="Fer2_BFD"/>
    <property type="match status" value="1"/>
</dbReference>
<dbReference type="AlphaFoldDB" id="A0A0F9FUY9"/>
<organism evidence="2">
    <name type="scientific">marine sediment metagenome</name>
    <dbReference type="NCBI Taxonomy" id="412755"/>
    <lineage>
        <taxon>unclassified sequences</taxon>
        <taxon>metagenomes</taxon>
        <taxon>ecological metagenomes</taxon>
    </lineage>
</organism>
<name>A0A0F9FUY9_9ZZZZ</name>
<dbReference type="EMBL" id="LAZR01031012">
    <property type="protein sequence ID" value="KKL54957.1"/>
    <property type="molecule type" value="Genomic_DNA"/>
</dbReference>